<organism evidence="2 3">
    <name type="scientific">Rhizopus azygosporus</name>
    <name type="common">Rhizopus microsporus var. azygosporus</name>
    <dbReference type="NCBI Taxonomy" id="86630"/>
    <lineage>
        <taxon>Eukaryota</taxon>
        <taxon>Fungi</taxon>
        <taxon>Fungi incertae sedis</taxon>
        <taxon>Mucoromycota</taxon>
        <taxon>Mucoromycotina</taxon>
        <taxon>Mucoromycetes</taxon>
        <taxon>Mucorales</taxon>
        <taxon>Mucorineae</taxon>
        <taxon>Rhizopodaceae</taxon>
        <taxon>Rhizopus</taxon>
    </lineage>
</organism>
<keyword evidence="3" id="KW-1185">Reference proteome</keyword>
<sequence>PNVLRRIPSHTVNDREEYDEDFDHLADAEELERRAAFRRDKGNEEEEDDFGDFESANNEQAFETITNHMETLDMNKTKNDEHL</sequence>
<feature type="region of interest" description="Disordered" evidence="1">
    <location>
        <begin position="36"/>
        <end position="56"/>
    </location>
</feature>
<proteinExistence type="predicted"/>
<reference evidence="2 3" key="1">
    <citation type="journal article" date="2018" name="G3 (Bethesda)">
        <title>Phylogenetic and Phylogenomic Definition of Rhizopus Species.</title>
        <authorList>
            <person name="Gryganskyi A.P."/>
            <person name="Golan J."/>
            <person name="Dolatabadi S."/>
            <person name="Mondo S."/>
            <person name="Robb S."/>
            <person name="Idnurm A."/>
            <person name="Muszewska A."/>
            <person name="Steczkiewicz K."/>
            <person name="Masonjones S."/>
            <person name="Liao H.L."/>
            <person name="Gajdeczka M.T."/>
            <person name="Anike F."/>
            <person name="Vuek A."/>
            <person name="Anishchenko I.M."/>
            <person name="Voigt K."/>
            <person name="de Hoog G.S."/>
            <person name="Smith M.E."/>
            <person name="Heitman J."/>
            <person name="Vilgalys R."/>
            <person name="Stajich J.E."/>
        </authorList>
    </citation>
    <scope>NUCLEOTIDE SEQUENCE [LARGE SCALE GENOMIC DNA]</scope>
    <source>
        <strain evidence="2 3">CBS 357.93</strain>
    </source>
</reference>
<dbReference type="STRING" id="86630.A0A367IRH7"/>
<dbReference type="AlphaFoldDB" id="A0A367IRH7"/>
<evidence type="ECO:0000256" key="1">
    <source>
        <dbReference type="SAM" id="MobiDB-lite"/>
    </source>
</evidence>
<evidence type="ECO:0000313" key="2">
    <source>
        <dbReference type="EMBL" id="RCH80229.1"/>
    </source>
</evidence>
<gene>
    <name evidence="2" type="ORF">CU097_004759</name>
</gene>
<feature type="region of interest" description="Disordered" evidence="1">
    <location>
        <begin position="1"/>
        <end position="22"/>
    </location>
</feature>
<feature type="non-terminal residue" evidence="2">
    <location>
        <position position="83"/>
    </location>
</feature>
<comment type="caution">
    <text evidence="2">The sequence shown here is derived from an EMBL/GenBank/DDBJ whole genome shotgun (WGS) entry which is preliminary data.</text>
</comment>
<feature type="compositionally biased region" description="Acidic residues" evidence="1">
    <location>
        <begin position="43"/>
        <end position="52"/>
    </location>
</feature>
<dbReference type="EMBL" id="PJQL01004030">
    <property type="protein sequence ID" value="RCH80229.1"/>
    <property type="molecule type" value="Genomic_DNA"/>
</dbReference>
<feature type="non-terminal residue" evidence="2">
    <location>
        <position position="1"/>
    </location>
</feature>
<evidence type="ECO:0000313" key="3">
    <source>
        <dbReference type="Proteomes" id="UP000252139"/>
    </source>
</evidence>
<dbReference type="Proteomes" id="UP000252139">
    <property type="component" value="Unassembled WGS sequence"/>
</dbReference>
<protein>
    <submittedName>
        <fullName evidence="2">Uncharacterized protein</fullName>
    </submittedName>
</protein>
<accession>A0A367IRH7</accession>
<name>A0A367IRH7_RHIAZ</name>